<proteinExistence type="predicted"/>
<evidence type="ECO:0000313" key="1">
    <source>
        <dbReference type="EMBL" id="KAG7309123.1"/>
    </source>
</evidence>
<keyword evidence="2" id="KW-1185">Reference proteome</keyword>
<dbReference type="Gene3D" id="1.10.533.10">
    <property type="entry name" value="Death Domain, Fas"/>
    <property type="match status" value="1"/>
</dbReference>
<name>A0ABQ7QVP7_PLUXY</name>
<organism evidence="1 2">
    <name type="scientific">Plutella xylostella</name>
    <name type="common">Diamondback moth</name>
    <name type="synonym">Plutella maculipennis</name>
    <dbReference type="NCBI Taxonomy" id="51655"/>
    <lineage>
        <taxon>Eukaryota</taxon>
        <taxon>Metazoa</taxon>
        <taxon>Ecdysozoa</taxon>
        <taxon>Arthropoda</taxon>
        <taxon>Hexapoda</taxon>
        <taxon>Insecta</taxon>
        <taxon>Pterygota</taxon>
        <taxon>Neoptera</taxon>
        <taxon>Endopterygota</taxon>
        <taxon>Lepidoptera</taxon>
        <taxon>Glossata</taxon>
        <taxon>Ditrysia</taxon>
        <taxon>Yponomeutoidea</taxon>
        <taxon>Plutellidae</taxon>
        <taxon>Plutella</taxon>
    </lineage>
</organism>
<comment type="caution">
    <text evidence="1">The sequence shown here is derived from an EMBL/GenBank/DDBJ whole genome shotgun (WGS) entry which is preliminary data.</text>
</comment>
<evidence type="ECO:0008006" key="3">
    <source>
        <dbReference type="Google" id="ProtNLM"/>
    </source>
</evidence>
<reference evidence="1 2" key="1">
    <citation type="submission" date="2021-06" db="EMBL/GenBank/DDBJ databases">
        <title>A haploid diamondback moth (Plutella xylostella L.) genome assembly resolves 31 chromosomes and identifies a diamide resistance mutation.</title>
        <authorList>
            <person name="Ward C.M."/>
            <person name="Perry K.D."/>
            <person name="Baker G."/>
            <person name="Powis K."/>
            <person name="Heckel D.G."/>
            <person name="Baxter S.W."/>
        </authorList>
    </citation>
    <scope>NUCLEOTIDE SEQUENCE [LARGE SCALE GENOMIC DNA]</scope>
    <source>
        <strain evidence="1 2">LV</strain>
        <tissue evidence="1">Single pupa</tissue>
    </source>
</reference>
<evidence type="ECO:0000313" key="2">
    <source>
        <dbReference type="Proteomes" id="UP000823941"/>
    </source>
</evidence>
<dbReference type="EMBL" id="JAHIBW010000007">
    <property type="protein sequence ID" value="KAG7309123.1"/>
    <property type="molecule type" value="Genomic_DNA"/>
</dbReference>
<sequence>MAVVADVCAGLLRHKTTLLRELTDTNILDVLVKKGIFNVSDHELITSAVDAEKCNIFIEVVSKQSGVKLSELCTVLEKECSKLTKELINDRHRLLTNVPRIVSHGASHSMTTLLSAKLFDLCRRT</sequence>
<dbReference type="Proteomes" id="UP000823941">
    <property type="component" value="Chromosome 7"/>
</dbReference>
<accession>A0ABQ7QVP7</accession>
<protein>
    <recommendedName>
        <fullName evidence="3">CARD domain-containing protein</fullName>
    </recommendedName>
</protein>
<dbReference type="SUPFAM" id="SSF47986">
    <property type="entry name" value="DEATH domain"/>
    <property type="match status" value="1"/>
</dbReference>
<dbReference type="InterPro" id="IPR011029">
    <property type="entry name" value="DEATH-like_dom_sf"/>
</dbReference>
<gene>
    <name evidence="1" type="ORF">JYU34_005043</name>
</gene>